<dbReference type="Pfam" id="PF04055">
    <property type="entry name" value="Radical_SAM"/>
    <property type="match status" value="1"/>
</dbReference>
<evidence type="ECO:0000256" key="4">
    <source>
        <dbReference type="ARBA" id="ARBA00022617"/>
    </source>
</evidence>
<dbReference type="GO" id="GO:0051539">
    <property type="term" value="F:4 iron, 4 sulfur cluster binding"/>
    <property type="evidence" value="ECO:0007669"/>
    <property type="project" value="UniProtKB-UniRule"/>
</dbReference>
<evidence type="ECO:0000256" key="7">
    <source>
        <dbReference type="ARBA" id="ARBA00023004"/>
    </source>
</evidence>
<dbReference type="GO" id="GO:0006779">
    <property type="term" value="P:porphyrin-containing compound biosynthetic process"/>
    <property type="evidence" value="ECO:0007669"/>
    <property type="project" value="InterPro"/>
</dbReference>
<dbReference type="InterPro" id="IPR007197">
    <property type="entry name" value="rSAM"/>
</dbReference>
<dbReference type="SFLD" id="SFLDG01065">
    <property type="entry name" value="anaerobic_coproporphyrinogen-I"/>
    <property type="match status" value="1"/>
</dbReference>
<dbReference type="Gene3D" id="3.20.20.70">
    <property type="entry name" value="Aldolase class I"/>
    <property type="match status" value="1"/>
</dbReference>
<gene>
    <name evidence="12" type="primary">hemW</name>
    <name evidence="12" type="ORF">H4K34_06895</name>
</gene>
<dbReference type="PROSITE" id="PS51918">
    <property type="entry name" value="RADICAL_SAM"/>
    <property type="match status" value="1"/>
</dbReference>
<evidence type="ECO:0000256" key="1">
    <source>
        <dbReference type="ARBA" id="ARBA00001966"/>
    </source>
</evidence>
<dbReference type="EMBL" id="CP060139">
    <property type="protein sequence ID" value="QNR25562.1"/>
    <property type="molecule type" value="Genomic_DNA"/>
</dbReference>
<evidence type="ECO:0000256" key="3">
    <source>
        <dbReference type="ARBA" id="ARBA00017228"/>
    </source>
</evidence>
<keyword evidence="10" id="KW-0963">Cytoplasm</keyword>
<dbReference type="SMART" id="SM00729">
    <property type="entry name" value="Elp3"/>
    <property type="match status" value="1"/>
</dbReference>
<comment type="cofactor">
    <cofactor evidence="1">
        <name>[4Fe-4S] cluster</name>
        <dbReference type="ChEBI" id="CHEBI:49883"/>
    </cofactor>
</comment>
<keyword evidence="6 10" id="KW-0479">Metal-binding</keyword>
<dbReference type="NCBIfam" id="TIGR00539">
    <property type="entry name" value="hemN_rel"/>
    <property type="match status" value="1"/>
</dbReference>
<dbReference type="CDD" id="cd01335">
    <property type="entry name" value="Radical_SAM"/>
    <property type="match status" value="1"/>
</dbReference>
<name>A0A7H0VIL4_9FLAO</name>
<reference evidence="12 13" key="1">
    <citation type="submission" date="2020-08" db="EMBL/GenBank/DDBJ databases">
        <title>Croceimicrobium hydrocarbonivorans gen. nov., sp. nov., a novel marine bacterium isolated from a bacterial consortium that degrades polyethylene terephthalate.</title>
        <authorList>
            <person name="Liu R."/>
        </authorList>
    </citation>
    <scope>NUCLEOTIDE SEQUENCE [LARGE SCALE GENOMIC DNA]</scope>
    <source>
        <strain evidence="12 13">A20-9</strain>
    </source>
</reference>
<dbReference type="Proteomes" id="UP000516305">
    <property type="component" value="Chromosome"/>
</dbReference>
<proteinExistence type="inferred from homology"/>
<dbReference type="InterPro" id="IPR013785">
    <property type="entry name" value="Aldolase_TIM"/>
</dbReference>
<dbReference type="SFLD" id="SFLDF00288">
    <property type="entry name" value="HemN-like__clustered_with_nucl"/>
    <property type="match status" value="1"/>
</dbReference>
<comment type="function">
    <text evidence="10">Probably acts as a heme chaperone, transferring heme to an unknown acceptor. Binds one molecule of heme per monomer, possibly covalently. Binds 1 [4Fe-4S] cluster. The cluster is coordinated with 3 cysteines and an exchangeable S-adenosyl-L-methionine.</text>
</comment>
<dbReference type="PANTHER" id="PTHR13932:SF5">
    <property type="entry name" value="RADICAL S-ADENOSYL METHIONINE DOMAIN-CONTAINING PROTEIN 1, MITOCHONDRIAL"/>
    <property type="match status" value="1"/>
</dbReference>
<dbReference type="InterPro" id="IPR010723">
    <property type="entry name" value="HemN_C"/>
</dbReference>
<dbReference type="SFLD" id="SFLDG01082">
    <property type="entry name" value="B12-binding_domain_containing"/>
    <property type="match status" value="1"/>
</dbReference>
<feature type="domain" description="Radical SAM core" evidence="11">
    <location>
        <begin position="1"/>
        <end position="230"/>
    </location>
</feature>
<evidence type="ECO:0000256" key="8">
    <source>
        <dbReference type="ARBA" id="ARBA00023014"/>
    </source>
</evidence>
<keyword evidence="5 10" id="KW-0949">S-adenosyl-L-methionine</keyword>
<dbReference type="GO" id="GO:0046872">
    <property type="term" value="F:metal ion binding"/>
    <property type="evidence" value="ECO:0007669"/>
    <property type="project" value="UniProtKB-UniRule"/>
</dbReference>
<dbReference type="RefSeq" id="WP_210760089.1">
    <property type="nucleotide sequence ID" value="NZ_CP060139.1"/>
</dbReference>
<comment type="subcellular location">
    <subcellularLocation>
        <location evidence="10">Cytoplasm</location>
    </subcellularLocation>
</comment>
<keyword evidence="10" id="KW-0004">4Fe-4S</keyword>
<dbReference type="SFLD" id="SFLDS00029">
    <property type="entry name" value="Radical_SAM"/>
    <property type="match status" value="1"/>
</dbReference>
<evidence type="ECO:0000256" key="10">
    <source>
        <dbReference type="RuleBase" id="RU364116"/>
    </source>
</evidence>
<dbReference type="InterPro" id="IPR004559">
    <property type="entry name" value="HemW-like"/>
</dbReference>
<keyword evidence="8 10" id="KW-0411">Iron-sulfur</keyword>
<evidence type="ECO:0000256" key="2">
    <source>
        <dbReference type="ARBA" id="ARBA00006100"/>
    </source>
</evidence>
<accession>A0A7H0VIL4</accession>
<evidence type="ECO:0000259" key="11">
    <source>
        <dbReference type="PROSITE" id="PS51918"/>
    </source>
</evidence>
<keyword evidence="7 10" id="KW-0408">Iron</keyword>
<evidence type="ECO:0000256" key="5">
    <source>
        <dbReference type="ARBA" id="ARBA00022691"/>
    </source>
</evidence>
<keyword evidence="13" id="KW-1185">Reference proteome</keyword>
<comment type="similarity">
    <text evidence="2">Belongs to the anaerobic coproporphyrinogen-III oxidase family. HemW subfamily.</text>
</comment>
<evidence type="ECO:0000256" key="9">
    <source>
        <dbReference type="ARBA" id="ARBA00023186"/>
    </source>
</evidence>
<dbReference type="GO" id="GO:0004109">
    <property type="term" value="F:coproporphyrinogen oxidase activity"/>
    <property type="evidence" value="ECO:0007669"/>
    <property type="project" value="InterPro"/>
</dbReference>
<dbReference type="InterPro" id="IPR006638">
    <property type="entry name" value="Elp3/MiaA/NifB-like_rSAM"/>
</dbReference>
<evidence type="ECO:0000313" key="12">
    <source>
        <dbReference type="EMBL" id="QNR25562.1"/>
    </source>
</evidence>
<dbReference type="KEGG" id="chyd:H4K34_06895"/>
<dbReference type="AlphaFoldDB" id="A0A7H0VIL4"/>
<dbReference type="InterPro" id="IPR058240">
    <property type="entry name" value="rSAM_sf"/>
</dbReference>
<sequence length="376" mass="43501">MAGIYLHIPFCRQACVYCDFHFSTLHTDKDTMVQALIKEAARRRDYLGTRELKSIYFGGGTPSLLDPAQIQAILDALRKDFEWTASAEICLEANPDDLNEDYIKALAQTEVNRLSIGLQSFKEEDLRLMNRAHSAEESRKCLELARQYGFDNLTVDLIYGIPNQTDEDWLWQLEQIKAYKVPHFSSYALTVEPKTVLAHWVKQGKVEVDESAAARHFKILQDFAQAEGYEQYELSNFCRPGHQAVHNSSYWQGASYLGLGPSAHSYNGRARHWNVANNKLYLKAIHTEDWKPEEEVLSIEDRFNEFVMIRMRLKAGISIKELANWPEYLQDHFWKEANKLIEGGRLQKTEERIFIPGEQRFFSDGLASDLFYLKED</sequence>
<dbReference type="SUPFAM" id="SSF102114">
    <property type="entry name" value="Radical SAM enzymes"/>
    <property type="match status" value="1"/>
</dbReference>
<keyword evidence="4 10" id="KW-0349">Heme</keyword>
<organism evidence="12 13">
    <name type="scientific">Croceimicrobium hydrocarbonivorans</name>
    <dbReference type="NCBI Taxonomy" id="2761580"/>
    <lineage>
        <taxon>Bacteria</taxon>
        <taxon>Pseudomonadati</taxon>
        <taxon>Bacteroidota</taxon>
        <taxon>Flavobacteriia</taxon>
        <taxon>Flavobacteriales</taxon>
        <taxon>Owenweeksiaceae</taxon>
        <taxon>Croceimicrobium</taxon>
    </lineage>
</organism>
<evidence type="ECO:0000313" key="13">
    <source>
        <dbReference type="Proteomes" id="UP000516305"/>
    </source>
</evidence>
<protein>
    <recommendedName>
        <fullName evidence="3 10">Heme chaperone HemW</fullName>
    </recommendedName>
</protein>
<dbReference type="SFLD" id="SFLDF00562">
    <property type="entry name" value="HemN-like__clustered_with_heat"/>
    <property type="match status" value="1"/>
</dbReference>
<dbReference type="GO" id="GO:0005737">
    <property type="term" value="C:cytoplasm"/>
    <property type="evidence" value="ECO:0007669"/>
    <property type="project" value="UniProtKB-SubCell"/>
</dbReference>
<dbReference type="InterPro" id="IPR034505">
    <property type="entry name" value="Coproporphyrinogen-III_oxidase"/>
</dbReference>
<evidence type="ECO:0000256" key="6">
    <source>
        <dbReference type="ARBA" id="ARBA00022723"/>
    </source>
</evidence>
<keyword evidence="9 10" id="KW-0143">Chaperone</keyword>
<dbReference type="PANTHER" id="PTHR13932">
    <property type="entry name" value="COPROPORPHYRINIGEN III OXIDASE"/>
    <property type="match status" value="1"/>
</dbReference>
<dbReference type="Pfam" id="PF06969">
    <property type="entry name" value="HemN_C"/>
    <property type="match status" value="1"/>
</dbReference>